<evidence type="ECO:0000313" key="2">
    <source>
        <dbReference type="EMBL" id="RJY18350.1"/>
    </source>
</evidence>
<evidence type="ECO:0000256" key="1">
    <source>
        <dbReference type="PROSITE-ProRule" id="PRU00023"/>
    </source>
</evidence>
<dbReference type="InterPro" id="IPR036770">
    <property type="entry name" value="Ankyrin_rpt-contain_sf"/>
</dbReference>
<keyword evidence="1" id="KW-0040">ANK repeat</keyword>
<dbReference type="EMBL" id="QYYH01000024">
    <property type="protein sequence ID" value="RJY18350.1"/>
    <property type="molecule type" value="Genomic_DNA"/>
</dbReference>
<evidence type="ECO:0000313" key="3">
    <source>
        <dbReference type="Proteomes" id="UP000273022"/>
    </source>
</evidence>
<dbReference type="SUPFAM" id="SSF48403">
    <property type="entry name" value="Ankyrin repeat"/>
    <property type="match status" value="1"/>
</dbReference>
<accession>A0A3A6TZE0</accession>
<proteinExistence type="predicted"/>
<dbReference type="PANTHER" id="PTHR24118:SF99">
    <property type="entry name" value="POTE ANKYRIN DOMAIN FAMILY MEMBER 3C-RELATED"/>
    <property type="match status" value="1"/>
</dbReference>
<organism evidence="2 3">
    <name type="scientific">Parashewanella spongiae</name>
    <dbReference type="NCBI Taxonomy" id="342950"/>
    <lineage>
        <taxon>Bacteria</taxon>
        <taxon>Pseudomonadati</taxon>
        <taxon>Pseudomonadota</taxon>
        <taxon>Gammaproteobacteria</taxon>
        <taxon>Alteromonadales</taxon>
        <taxon>Shewanellaceae</taxon>
        <taxon>Parashewanella</taxon>
    </lineage>
</organism>
<dbReference type="Pfam" id="PF12796">
    <property type="entry name" value="Ank_2"/>
    <property type="match status" value="1"/>
</dbReference>
<sequence length="757" mass="86279">MAYSSHTTGSCSHHYLYQQVKPIPSIAHNIDELDGVHFPIFPLRDGQTIQAFCDEVGMENLKSNYKTLLNSYKQWIVDKNSSSAHLSKNFDSLHSKIFGFSNVTVLSFRTAIFGSALSHLLAIRRLLDDPSIPIETRKESCDDIAYRITKCTGSLLGDLQACHAILEAAKQGCLGSIQKDRINLAKQLALQVIKKISYSKIWEIHLISYLTNRVAKEYGLPIITEDYFIKYQYVSSIITSEVVEEFKYQMALKMSPAGVYRTFISRCLDCYKQALVSTNTYAGRDYLLEQVPSGDISTQFEINTASIREFVKDFDVSFNWLFTETQVSKTESTYRLSIITLRFKLMQHIEAYFQSKQNQSDKGEHIEFHVLSRTLSGDKMHASKQLCFAQQMYFYILEDGVSRPLTLSDLIQFNMNGFSESKIFDLCSEAITNTIDLKTLNHFYCEQLNQLGSQRLIKALTEVLINQLQEPDVIAATTEWINKQHLYDSLKEDNPFIMKHLKHEAPTPVLVALSKRSYLMSPTVKLKAFLLVLKHIQYLSASFLHHNFLTKELISCLKAAVDTDHGDACSVLIAIPELAKATFSYNTIIQRKPTRLHVNIIQYCVIKHANHCLRVVLQENPKLLKTSQLTVSRLEPLHLAAIFHNLKALDMLLKAGVDVNIKGLYGFTVMHWAIYYQHIDIIRRLLSNKPRPNLSLKDLHQKSCYDLAKSNPHINRLILNNTIVASIEGKSLEPLNPQRDSSSKTDEPNYVLVSFVP</sequence>
<dbReference type="PANTHER" id="PTHR24118">
    <property type="entry name" value="POTE ANKYRIN DOMAIN"/>
    <property type="match status" value="1"/>
</dbReference>
<dbReference type="Proteomes" id="UP000273022">
    <property type="component" value="Unassembled WGS sequence"/>
</dbReference>
<protein>
    <submittedName>
        <fullName evidence="2">Ankyrin repeat domain-containing protein</fullName>
    </submittedName>
</protein>
<keyword evidence="3" id="KW-1185">Reference proteome</keyword>
<dbReference type="PROSITE" id="PS50088">
    <property type="entry name" value="ANK_REPEAT"/>
    <property type="match status" value="1"/>
</dbReference>
<gene>
    <name evidence="2" type="ORF">D5R81_05640</name>
</gene>
<reference evidence="2 3" key="1">
    <citation type="submission" date="2018-09" db="EMBL/GenBank/DDBJ databases">
        <title>Phylogeny of the Shewanellaceae, and recommendation for two new genera, Pseudoshewanella and Parashewanella.</title>
        <authorList>
            <person name="Wang G."/>
        </authorList>
    </citation>
    <scope>NUCLEOTIDE SEQUENCE [LARGE SCALE GENOMIC DNA]</scope>
    <source>
        <strain evidence="2 3">KCTC 22492</strain>
    </source>
</reference>
<feature type="repeat" description="ANK" evidence="1">
    <location>
        <begin position="632"/>
        <end position="664"/>
    </location>
</feature>
<name>A0A3A6TZE0_9GAMM</name>
<dbReference type="Gene3D" id="1.25.40.20">
    <property type="entry name" value="Ankyrin repeat-containing domain"/>
    <property type="match status" value="1"/>
</dbReference>
<dbReference type="AlphaFoldDB" id="A0A3A6TZE0"/>
<comment type="caution">
    <text evidence="2">The sequence shown here is derived from an EMBL/GenBank/DDBJ whole genome shotgun (WGS) entry which is preliminary data.</text>
</comment>
<dbReference type="RefSeq" id="WP_121852678.1">
    <property type="nucleotide sequence ID" value="NZ_CP037952.1"/>
</dbReference>
<dbReference type="PROSITE" id="PS50297">
    <property type="entry name" value="ANK_REP_REGION"/>
    <property type="match status" value="1"/>
</dbReference>
<dbReference type="InterPro" id="IPR002110">
    <property type="entry name" value="Ankyrin_rpt"/>
</dbReference>
<dbReference type="SMART" id="SM00248">
    <property type="entry name" value="ANK"/>
    <property type="match status" value="2"/>
</dbReference>